<dbReference type="RefSeq" id="WP_099474210.1">
    <property type="nucleotide sequence ID" value="NZ_CP041025.1"/>
</dbReference>
<feature type="domain" description="SDH C-terminal" evidence="10">
    <location>
        <begin position="251"/>
        <end position="274"/>
    </location>
</feature>
<dbReference type="GO" id="GO:0004764">
    <property type="term" value="F:shikimate 3-dehydrogenase (NADP+) activity"/>
    <property type="evidence" value="ECO:0007669"/>
    <property type="project" value="UniProtKB-UniRule"/>
</dbReference>
<dbReference type="SUPFAM" id="SSF51735">
    <property type="entry name" value="NAD(P)-binding Rossmann-fold domains"/>
    <property type="match status" value="1"/>
</dbReference>
<reference evidence="11 12" key="1">
    <citation type="submission" date="2017-10" db="EMBL/GenBank/DDBJ databases">
        <title>Frigbacter circumglobatus gen. nov. sp. nov., isolated from sediment cultured in situ.</title>
        <authorList>
            <person name="Zhao Z."/>
        </authorList>
    </citation>
    <scope>NUCLEOTIDE SEQUENCE [LARGE SCALE GENOMIC DNA]</scope>
    <source>
        <strain evidence="11 12">ZYL</strain>
    </source>
</reference>
<dbReference type="SUPFAM" id="SSF53223">
    <property type="entry name" value="Aminoacid dehydrogenase-like, N-terminal domain"/>
    <property type="match status" value="1"/>
</dbReference>
<dbReference type="OrthoDB" id="9792692at2"/>
<protein>
    <recommendedName>
        <fullName evidence="2 8">Shikimate dehydrogenase (NADP(+))</fullName>
        <shortName evidence="8">SDH</shortName>
        <ecNumber evidence="2 8">1.1.1.25</ecNumber>
    </recommendedName>
</protein>
<gene>
    <name evidence="8" type="primary">aroE</name>
    <name evidence="11" type="ORF">CRD36_13740</name>
</gene>
<dbReference type="InterPro" id="IPR041121">
    <property type="entry name" value="SDH_C"/>
</dbReference>
<dbReference type="PANTHER" id="PTHR21089">
    <property type="entry name" value="SHIKIMATE DEHYDROGENASE"/>
    <property type="match status" value="1"/>
</dbReference>
<dbReference type="InterPro" id="IPR022893">
    <property type="entry name" value="Shikimate_DH_fam"/>
</dbReference>
<comment type="subunit">
    <text evidence="8">Homodimer.</text>
</comment>
<dbReference type="InterPro" id="IPR011342">
    <property type="entry name" value="Shikimate_DH"/>
</dbReference>
<feature type="binding site" evidence="8">
    <location>
        <begin position="134"/>
        <end position="138"/>
    </location>
    <ligand>
        <name>NADP(+)</name>
        <dbReference type="ChEBI" id="CHEBI:58349"/>
    </ligand>
</feature>
<evidence type="ECO:0000313" key="11">
    <source>
        <dbReference type="EMBL" id="PHZ84248.1"/>
    </source>
</evidence>
<feature type="binding site" evidence="8">
    <location>
        <position position="93"/>
    </location>
    <ligand>
        <name>shikimate</name>
        <dbReference type="ChEBI" id="CHEBI:36208"/>
    </ligand>
</feature>
<feature type="binding site" evidence="8">
    <location>
        <position position="258"/>
    </location>
    <ligand>
        <name>shikimate</name>
        <dbReference type="ChEBI" id="CHEBI:36208"/>
    </ligand>
</feature>
<dbReference type="GO" id="GO:0008652">
    <property type="term" value="P:amino acid biosynthetic process"/>
    <property type="evidence" value="ECO:0007669"/>
    <property type="project" value="UniProtKB-KW"/>
</dbReference>
<feature type="active site" description="Proton acceptor" evidence="8">
    <location>
        <position position="72"/>
    </location>
</feature>
<evidence type="ECO:0000256" key="1">
    <source>
        <dbReference type="ARBA" id="ARBA00004871"/>
    </source>
</evidence>
<comment type="caution">
    <text evidence="11">The sequence shown here is derived from an EMBL/GenBank/DDBJ whole genome shotgun (WGS) entry which is preliminary data.</text>
</comment>
<dbReference type="GO" id="GO:0005829">
    <property type="term" value="C:cytosol"/>
    <property type="evidence" value="ECO:0007669"/>
    <property type="project" value="TreeGrafter"/>
</dbReference>
<evidence type="ECO:0000256" key="8">
    <source>
        <dbReference type="HAMAP-Rule" id="MF_00222"/>
    </source>
</evidence>
<dbReference type="InterPro" id="IPR013708">
    <property type="entry name" value="Shikimate_DH-bd_N"/>
</dbReference>
<dbReference type="InterPro" id="IPR036291">
    <property type="entry name" value="NAD(P)-bd_dom_sf"/>
</dbReference>
<feature type="binding site" evidence="8">
    <location>
        <position position="108"/>
    </location>
    <ligand>
        <name>shikimate</name>
        <dbReference type="ChEBI" id="CHEBI:36208"/>
    </ligand>
</feature>
<dbReference type="HAMAP" id="MF_00222">
    <property type="entry name" value="Shikimate_DH_AroE"/>
    <property type="match status" value="1"/>
</dbReference>
<dbReference type="InterPro" id="IPR046346">
    <property type="entry name" value="Aminoacid_DH-like_N_sf"/>
</dbReference>
<evidence type="ECO:0000259" key="9">
    <source>
        <dbReference type="Pfam" id="PF08501"/>
    </source>
</evidence>
<dbReference type="EMBL" id="PDEM01000025">
    <property type="protein sequence ID" value="PHZ84248.1"/>
    <property type="molecule type" value="Genomic_DNA"/>
</dbReference>
<evidence type="ECO:0000256" key="3">
    <source>
        <dbReference type="ARBA" id="ARBA00022605"/>
    </source>
</evidence>
<accession>A0A2G4YPL7</accession>
<name>A0A2G4YPL7_9PROT</name>
<organism evidence="11 12">
    <name type="scientific">Paremcibacter congregatus</name>
    <dbReference type="NCBI Taxonomy" id="2043170"/>
    <lineage>
        <taxon>Bacteria</taxon>
        <taxon>Pseudomonadati</taxon>
        <taxon>Pseudomonadota</taxon>
        <taxon>Alphaproteobacteria</taxon>
        <taxon>Emcibacterales</taxon>
        <taxon>Emcibacteraceae</taxon>
        <taxon>Paremcibacter</taxon>
    </lineage>
</organism>
<feature type="binding site" evidence="8">
    <location>
        <position position="251"/>
    </location>
    <ligand>
        <name>NADP(+)</name>
        <dbReference type="ChEBI" id="CHEBI:58349"/>
    </ligand>
</feature>
<dbReference type="GO" id="GO:0009423">
    <property type="term" value="P:chorismate biosynthetic process"/>
    <property type="evidence" value="ECO:0007669"/>
    <property type="project" value="UniProtKB-UniRule"/>
</dbReference>
<dbReference type="EC" id="1.1.1.25" evidence="2 8"/>
<keyword evidence="12" id="KW-1185">Reference proteome</keyword>
<feature type="binding site" evidence="8">
    <location>
        <position position="228"/>
    </location>
    <ligand>
        <name>NADP(+)</name>
        <dbReference type="ChEBI" id="CHEBI:58349"/>
    </ligand>
</feature>
<comment type="function">
    <text evidence="8">Involved in the biosynthesis of the chorismate, which leads to the biosynthesis of aromatic amino acids. Catalyzes the reversible NADPH linked reduction of 3-dehydroshikimate (DHSA) to yield shikimate (SA).</text>
</comment>
<evidence type="ECO:0000256" key="6">
    <source>
        <dbReference type="ARBA" id="ARBA00023141"/>
    </source>
</evidence>
<keyword evidence="3 8" id="KW-0028">Amino-acid biosynthesis</keyword>
<evidence type="ECO:0000256" key="7">
    <source>
        <dbReference type="ARBA" id="ARBA00049442"/>
    </source>
</evidence>
<keyword evidence="5 8" id="KW-0560">Oxidoreductase</keyword>
<evidence type="ECO:0000259" key="10">
    <source>
        <dbReference type="Pfam" id="PF18317"/>
    </source>
</evidence>
<comment type="catalytic activity">
    <reaction evidence="7 8">
        <text>shikimate + NADP(+) = 3-dehydroshikimate + NADPH + H(+)</text>
        <dbReference type="Rhea" id="RHEA:17737"/>
        <dbReference type="ChEBI" id="CHEBI:15378"/>
        <dbReference type="ChEBI" id="CHEBI:16630"/>
        <dbReference type="ChEBI" id="CHEBI:36208"/>
        <dbReference type="ChEBI" id="CHEBI:57783"/>
        <dbReference type="ChEBI" id="CHEBI:58349"/>
        <dbReference type="EC" id="1.1.1.25"/>
    </reaction>
</comment>
<keyword evidence="6 8" id="KW-0057">Aromatic amino acid biosynthesis</keyword>
<comment type="pathway">
    <text evidence="1 8">Metabolic intermediate biosynthesis; chorismate biosynthesis; chorismate from D-erythrose 4-phosphate and phosphoenolpyruvate: step 4/7.</text>
</comment>
<dbReference type="Pfam" id="PF08501">
    <property type="entry name" value="Shikimate_dh_N"/>
    <property type="match status" value="1"/>
</dbReference>
<feature type="binding site" evidence="8">
    <location>
        <begin position="158"/>
        <end position="163"/>
    </location>
    <ligand>
        <name>NADP(+)</name>
        <dbReference type="ChEBI" id="CHEBI:58349"/>
    </ligand>
</feature>
<comment type="similarity">
    <text evidence="8">Belongs to the shikimate dehydrogenase family.</text>
</comment>
<dbReference type="Gene3D" id="3.40.50.720">
    <property type="entry name" value="NAD(P)-binding Rossmann-like Domain"/>
    <property type="match status" value="1"/>
</dbReference>
<feature type="binding site" evidence="8">
    <location>
        <position position="84"/>
    </location>
    <ligand>
        <name>NADP(+)</name>
        <dbReference type="ChEBI" id="CHEBI:58349"/>
    </ligand>
</feature>
<dbReference type="GO" id="GO:0009073">
    <property type="term" value="P:aromatic amino acid family biosynthetic process"/>
    <property type="evidence" value="ECO:0007669"/>
    <property type="project" value="UniProtKB-KW"/>
</dbReference>
<keyword evidence="4 8" id="KW-0521">NADP</keyword>
<dbReference type="CDD" id="cd01065">
    <property type="entry name" value="NAD_bind_Shikimate_DH"/>
    <property type="match status" value="1"/>
</dbReference>
<dbReference type="AlphaFoldDB" id="A0A2G4YPL7"/>
<sequence length="287" mass="31585">MTQHESKHMQAGVVGWPIGHSLSPRLHGYWLREHGIDGDYQAYAVKPENLKDFIRSLPAQGICGVNLTVPHKELVFPFLNYIDDLARKIGAVNFVRVEDDKLYGGNTDGYGFLTNLQENAPTWRPTAGPVAIIGAGGAARAAVVSLLESGVPEVRLYNRTKSRAEKLGQIYAEYYDPARLTVGDWVDLSSGLSDITLLVNTTTLGMKGQPPLEIDLSRLPNTAVVYDIVYNPLETDLLRAARERGNVIVDGLGMLLYQAAPAFEAWFGQKVKVDPAVRHYVLKGLEV</sequence>
<dbReference type="NCBIfam" id="NF001312">
    <property type="entry name" value="PRK00258.1-4"/>
    <property type="match status" value="1"/>
</dbReference>
<feature type="binding site" evidence="8">
    <location>
        <position position="68"/>
    </location>
    <ligand>
        <name>shikimate</name>
        <dbReference type="ChEBI" id="CHEBI:36208"/>
    </ligand>
</feature>
<proteinExistence type="inferred from homology"/>
<evidence type="ECO:0000313" key="12">
    <source>
        <dbReference type="Proteomes" id="UP000229730"/>
    </source>
</evidence>
<dbReference type="GO" id="GO:0050661">
    <property type="term" value="F:NADP binding"/>
    <property type="evidence" value="ECO:0007669"/>
    <property type="project" value="InterPro"/>
</dbReference>
<feature type="binding site" evidence="8">
    <location>
        <position position="230"/>
    </location>
    <ligand>
        <name>shikimate</name>
        <dbReference type="ChEBI" id="CHEBI:36208"/>
    </ligand>
</feature>
<dbReference type="InParanoid" id="A0A2G4YPL7"/>
<dbReference type="GO" id="GO:0019632">
    <property type="term" value="P:shikimate metabolic process"/>
    <property type="evidence" value="ECO:0007669"/>
    <property type="project" value="InterPro"/>
</dbReference>
<dbReference type="Proteomes" id="UP000229730">
    <property type="component" value="Unassembled WGS sequence"/>
</dbReference>
<dbReference type="NCBIfam" id="TIGR00507">
    <property type="entry name" value="aroE"/>
    <property type="match status" value="1"/>
</dbReference>
<dbReference type="Pfam" id="PF18317">
    <property type="entry name" value="SDH_C"/>
    <property type="match status" value="1"/>
</dbReference>
<feature type="domain" description="Shikimate dehydrogenase substrate binding N-terminal" evidence="9">
    <location>
        <begin position="13"/>
        <end position="95"/>
    </location>
</feature>
<dbReference type="FunCoup" id="A0A2G4YPL7">
    <property type="interactions" value="187"/>
</dbReference>
<dbReference type="PANTHER" id="PTHR21089:SF1">
    <property type="entry name" value="BIFUNCTIONAL 3-DEHYDROQUINATE DEHYDRATASE_SHIKIMATE DEHYDROGENASE, CHLOROPLASTIC"/>
    <property type="match status" value="1"/>
</dbReference>
<dbReference type="UniPathway" id="UPA00053">
    <property type="reaction ID" value="UER00087"/>
</dbReference>
<evidence type="ECO:0000256" key="2">
    <source>
        <dbReference type="ARBA" id="ARBA00012962"/>
    </source>
</evidence>
<evidence type="ECO:0000256" key="5">
    <source>
        <dbReference type="ARBA" id="ARBA00023002"/>
    </source>
</evidence>
<feature type="binding site" evidence="8">
    <location>
        <begin position="21"/>
        <end position="23"/>
    </location>
    <ligand>
        <name>shikimate</name>
        <dbReference type="ChEBI" id="CHEBI:36208"/>
    </ligand>
</feature>
<evidence type="ECO:0000256" key="4">
    <source>
        <dbReference type="ARBA" id="ARBA00022857"/>
    </source>
</evidence>
<dbReference type="Gene3D" id="3.40.50.10860">
    <property type="entry name" value="Leucine Dehydrogenase, chain A, domain 1"/>
    <property type="match status" value="1"/>
</dbReference>